<organism evidence="1 2">
    <name type="scientific">Mycobacteroides salmoniphilum</name>
    <dbReference type="NCBI Taxonomy" id="404941"/>
    <lineage>
        <taxon>Bacteria</taxon>
        <taxon>Bacillati</taxon>
        <taxon>Actinomycetota</taxon>
        <taxon>Actinomycetes</taxon>
        <taxon>Mycobacteriales</taxon>
        <taxon>Mycobacteriaceae</taxon>
        <taxon>Mycobacteroides</taxon>
    </lineage>
</organism>
<dbReference type="EMBL" id="PECL01000007">
    <property type="protein sequence ID" value="TEA06689.1"/>
    <property type="molecule type" value="Genomic_DNA"/>
</dbReference>
<dbReference type="RefSeq" id="WP_134083964.1">
    <property type="nucleotide sequence ID" value="NZ_JAPDRC010000001.1"/>
</dbReference>
<gene>
    <name evidence="1" type="ORF">CCUG60884_01827</name>
</gene>
<proteinExistence type="predicted"/>
<reference evidence="1 2" key="1">
    <citation type="journal article" date="2019" name="Sci. Rep.">
        <title>Extended insight into the Mycobacterium chelonae-abscessus complex through whole genome sequencing of Mycobacterium salmoniphilum outbreak and Mycobacterium salmoniphilum-like strains.</title>
        <authorList>
            <person name="Behra P.R.K."/>
            <person name="Das S."/>
            <person name="Pettersson B.M.F."/>
            <person name="Shirreff L."/>
            <person name="DuCote T."/>
            <person name="Jacobsson K.G."/>
            <person name="Ennis D.G."/>
            <person name="Kirsebom L.A."/>
        </authorList>
    </citation>
    <scope>NUCLEOTIDE SEQUENCE [LARGE SCALE GENOMIC DNA]</scope>
    <source>
        <strain evidence="1 2">CCUG 60884</strain>
    </source>
</reference>
<dbReference type="Gene3D" id="3.30.70.20">
    <property type="match status" value="1"/>
</dbReference>
<evidence type="ECO:0000313" key="2">
    <source>
        <dbReference type="Proteomes" id="UP000294604"/>
    </source>
</evidence>
<dbReference type="SUPFAM" id="SSF54862">
    <property type="entry name" value="4Fe-4S ferredoxins"/>
    <property type="match status" value="1"/>
</dbReference>
<dbReference type="Pfam" id="PF13459">
    <property type="entry name" value="Fer4_15"/>
    <property type="match status" value="1"/>
</dbReference>
<protein>
    <recommendedName>
        <fullName evidence="3">Ferredoxin</fullName>
    </recommendedName>
</protein>
<name>A0A4R8SWF8_9MYCO</name>
<accession>A0A4R8SWF8</accession>
<dbReference type="AlphaFoldDB" id="A0A4R8SWF8"/>
<comment type="caution">
    <text evidence="1">The sequence shown here is derived from an EMBL/GenBank/DDBJ whole genome shotgun (WGS) entry which is preliminary data.</text>
</comment>
<sequence length="74" mass="7520">MAFIYIDQNMCMSSQYCVRSSPELFSVDVDGVAQLVDGGTGPAELTEAQVVVATAAAAVCPAGAIEIHSPTGSA</sequence>
<dbReference type="OrthoDB" id="3215519at2"/>
<dbReference type="Proteomes" id="UP000294604">
    <property type="component" value="Unassembled WGS sequence"/>
</dbReference>
<evidence type="ECO:0000313" key="1">
    <source>
        <dbReference type="EMBL" id="TEA06689.1"/>
    </source>
</evidence>
<evidence type="ECO:0008006" key="3">
    <source>
        <dbReference type="Google" id="ProtNLM"/>
    </source>
</evidence>